<evidence type="ECO:0000313" key="1">
    <source>
        <dbReference type="EMBL" id="ORZ30560.1"/>
    </source>
</evidence>
<accession>A0A1Y2H7L3</accession>
<dbReference type="EMBL" id="MCFL01000081">
    <property type="protein sequence ID" value="ORZ30560.1"/>
    <property type="molecule type" value="Genomic_DNA"/>
</dbReference>
<dbReference type="Proteomes" id="UP000193411">
    <property type="component" value="Unassembled WGS sequence"/>
</dbReference>
<protein>
    <submittedName>
        <fullName evidence="1">Uncharacterized protein</fullName>
    </submittedName>
</protein>
<comment type="caution">
    <text evidence="1">The sequence shown here is derived from an EMBL/GenBank/DDBJ whole genome shotgun (WGS) entry which is preliminary data.</text>
</comment>
<organism evidence="1 2">
    <name type="scientific">Catenaria anguillulae PL171</name>
    <dbReference type="NCBI Taxonomy" id="765915"/>
    <lineage>
        <taxon>Eukaryota</taxon>
        <taxon>Fungi</taxon>
        <taxon>Fungi incertae sedis</taxon>
        <taxon>Blastocladiomycota</taxon>
        <taxon>Blastocladiomycetes</taxon>
        <taxon>Blastocladiales</taxon>
        <taxon>Catenariaceae</taxon>
        <taxon>Catenaria</taxon>
    </lineage>
</organism>
<evidence type="ECO:0000313" key="2">
    <source>
        <dbReference type="Proteomes" id="UP000193411"/>
    </source>
</evidence>
<dbReference type="AlphaFoldDB" id="A0A1Y2H7L3"/>
<name>A0A1Y2H7L3_9FUNG</name>
<proteinExistence type="predicted"/>
<gene>
    <name evidence="1" type="ORF">BCR44DRAFT_358172</name>
</gene>
<sequence length="106" mass="12058">MSMARCPLSAVIKKTDRELAVSMDPTWHQLENFLAGGDLAVKWPRLHRHLCGRYRPLTQERLVKGFAGDQCFCIHKESCIGIPINLTLSMHLPCLSRHLSRSACMR</sequence>
<keyword evidence="2" id="KW-1185">Reference proteome</keyword>
<reference evidence="1 2" key="1">
    <citation type="submission" date="2016-07" db="EMBL/GenBank/DDBJ databases">
        <title>Pervasive Adenine N6-methylation of Active Genes in Fungi.</title>
        <authorList>
            <consortium name="DOE Joint Genome Institute"/>
            <person name="Mondo S.J."/>
            <person name="Dannebaum R.O."/>
            <person name="Kuo R.C."/>
            <person name="Labutti K."/>
            <person name="Haridas S."/>
            <person name="Kuo A."/>
            <person name="Salamov A."/>
            <person name="Ahrendt S.R."/>
            <person name="Lipzen A."/>
            <person name="Sullivan W."/>
            <person name="Andreopoulos W.B."/>
            <person name="Clum A."/>
            <person name="Lindquist E."/>
            <person name="Daum C."/>
            <person name="Ramamoorthy G.K."/>
            <person name="Gryganskyi A."/>
            <person name="Culley D."/>
            <person name="Magnuson J.K."/>
            <person name="James T.Y."/>
            <person name="O'Malley M.A."/>
            <person name="Stajich J.E."/>
            <person name="Spatafora J.W."/>
            <person name="Visel A."/>
            <person name="Grigoriev I.V."/>
        </authorList>
    </citation>
    <scope>NUCLEOTIDE SEQUENCE [LARGE SCALE GENOMIC DNA]</scope>
    <source>
        <strain evidence="1 2">PL171</strain>
    </source>
</reference>